<dbReference type="InterPro" id="IPR016024">
    <property type="entry name" value="ARM-type_fold"/>
</dbReference>
<evidence type="ECO:0000313" key="1">
    <source>
        <dbReference type="EMBL" id="HJA92900.1"/>
    </source>
</evidence>
<proteinExistence type="predicted"/>
<dbReference type="AlphaFoldDB" id="A0A9D2I4R5"/>
<evidence type="ECO:0000313" key="2">
    <source>
        <dbReference type="Proteomes" id="UP000886858"/>
    </source>
</evidence>
<reference evidence="1" key="1">
    <citation type="journal article" date="2021" name="PeerJ">
        <title>Extensive microbial diversity within the chicken gut microbiome revealed by metagenomics and culture.</title>
        <authorList>
            <person name="Gilroy R."/>
            <person name="Ravi A."/>
            <person name="Getino M."/>
            <person name="Pursley I."/>
            <person name="Horton D.L."/>
            <person name="Alikhan N.F."/>
            <person name="Baker D."/>
            <person name="Gharbi K."/>
            <person name="Hall N."/>
            <person name="Watson M."/>
            <person name="Adriaenssens E.M."/>
            <person name="Foster-Nyarko E."/>
            <person name="Jarju S."/>
            <person name="Secka A."/>
            <person name="Antonio M."/>
            <person name="Oren A."/>
            <person name="Chaudhuri R.R."/>
            <person name="La Ragione R."/>
            <person name="Hildebrand F."/>
            <person name="Pallen M.J."/>
        </authorList>
    </citation>
    <scope>NUCLEOTIDE SEQUENCE</scope>
    <source>
        <strain evidence="1">CHK179-7159</strain>
    </source>
</reference>
<dbReference type="EMBL" id="DWYY01000075">
    <property type="protein sequence ID" value="HJA92900.1"/>
    <property type="molecule type" value="Genomic_DNA"/>
</dbReference>
<dbReference type="Proteomes" id="UP000886858">
    <property type="component" value="Unassembled WGS sequence"/>
</dbReference>
<dbReference type="Gene3D" id="1.25.10.90">
    <property type="match status" value="1"/>
</dbReference>
<reference evidence="1" key="2">
    <citation type="submission" date="2021-04" db="EMBL/GenBank/DDBJ databases">
        <authorList>
            <person name="Gilroy R."/>
        </authorList>
    </citation>
    <scope>NUCLEOTIDE SEQUENCE</scope>
    <source>
        <strain evidence="1">CHK179-7159</strain>
    </source>
</reference>
<dbReference type="SUPFAM" id="SSF48371">
    <property type="entry name" value="ARM repeat"/>
    <property type="match status" value="1"/>
</dbReference>
<dbReference type="Pfam" id="PF08713">
    <property type="entry name" value="DNA_alkylation"/>
    <property type="match status" value="1"/>
</dbReference>
<comment type="caution">
    <text evidence="1">The sequence shown here is derived from an EMBL/GenBank/DDBJ whole genome shotgun (WGS) entry which is preliminary data.</text>
</comment>
<accession>A0A9D2I4R5</accession>
<name>A0A9D2I4R5_9FIRM</name>
<dbReference type="InterPro" id="IPR014825">
    <property type="entry name" value="DNA_alkylation"/>
</dbReference>
<dbReference type="CDD" id="cd06561">
    <property type="entry name" value="AlkD_like"/>
    <property type="match status" value="1"/>
</dbReference>
<organism evidence="1 2">
    <name type="scientific">Candidatus Eisenbergiella merdipullorum</name>
    <dbReference type="NCBI Taxonomy" id="2838553"/>
    <lineage>
        <taxon>Bacteria</taxon>
        <taxon>Bacillati</taxon>
        <taxon>Bacillota</taxon>
        <taxon>Clostridia</taxon>
        <taxon>Lachnospirales</taxon>
        <taxon>Lachnospiraceae</taxon>
        <taxon>Eisenbergiella</taxon>
    </lineage>
</organism>
<dbReference type="PANTHER" id="PTHR34070:SF1">
    <property type="entry name" value="DNA ALKYLATION REPAIR PROTEIN"/>
    <property type="match status" value="1"/>
</dbReference>
<gene>
    <name evidence="1" type="ORF">H9717_07255</name>
</gene>
<dbReference type="PANTHER" id="PTHR34070">
    <property type="entry name" value="ARMADILLO-TYPE FOLD"/>
    <property type="match status" value="1"/>
</dbReference>
<protein>
    <submittedName>
        <fullName evidence="1">DNA alkylation repair protein</fullName>
    </submittedName>
</protein>
<sequence>MHRSSEKRTEIRERLLALAEPEYQTFSSSLLPGVENVLGVRLPKLRKLAEQLAVCDWKDYADSIAQDGGDGKEIFFEEIMLKGFLIGYARRRAKATLSEILAETEDFLPLIDNWSVCDSFCSTLKIAREYPEEVWDFLQPYFRSEREFFVRFAVVMSLDYYINPEYIDRLFPLYDSIRHPAYYVKMAVAWAVSMCYVRFPQKTEDYLASCALDDFTYNRAIQKTTESRCVDAQTKKHLRSLKR</sequence>